<keyword evidence="2" id="KW-0564">Palmitate</keyword>
<dbReference type="Gene3D" id="2.20.200.10">
    <property type="entry name" value="Outer membrane efflux proteins (OEP)"/>
    <property type="match status" value="1"/>
</dbReference>
<evidence type="ECO:0000256" key="2">
    <source>
        <dbReference type="RuleBase" id="RU362097"/>
    </source>
</evidence>
<feature type="signal peptide" evidence="2">
    <location>
        <begin position="1"/>
        <end position="25"/>
    </location>
</feature>
<dbReference type="AlphaFoldDB" id="A0A848G3S8"/>
<dbReference type="PANTHER" id="PTHR30203">
    <property type="entry name" value="OUTER MEMBRANE CATION EFFLUX PROTEIN"/>
    <property type="match status" value="1"/>
</dbReference>
<protein>
    <submittedName>
        <fullName evidence="4">Efflux transporter outer membrane subunit</fullName>
    </submittedName>
</protein>
<dbReference type="Gene3D" id="1.20.1600.10">
    <property type="entry name" value="Outer membrane efflux proteins (OEP)"/>
    <property type="match status" value="1"/>
</dbReference>
<keyword evidence="2" id="KW-0472">Membrane</keyword>
<evidence type="ECO:0000256" key="1">
    <source>
        <dbReference type="ARBA" id="ARBA00007613"/>
    </source>
</evidence>
<dbReference type="NCBIfam" id="TIGR01845">
    <property type="entry name" value="outer_NodT"/>
    <property type="match status" value="1"/>
</dbReference>
<dbReference type="GO" id="GO:0015562">
    <property type="term" value="F:efflux transmembrane transporter activity"/>
    <property type="evidence" value="ECO:0007669"/>
    <property type="project" value="InterPro"/>
</dbReference>
<gene>
    <name evidence="4" type="ORF">HHL15_07760</name>
</gene>
<keyword evidence="2" id="KW-0812">Transmembrane</keyword>
<feature type="chain" id="PRO_5033113143" evidence="2">
    <location>
        <begin position="26"/>
        <end position="485"/>
    </location>
</feature>
<comment type="caution">
    <text evidence="4">The sequence shown here is derived from an EMBL/GenBank/DDBJ whole genome shotgun (WGS) entry which is preliminary data.</text>
</comment>
<dbReference type="EMBL" id="JABBGA010000004">
    <property type="protein sequence ID" value="NML25635.1"/>
    <property type="molecule type" value="Genomic_DNA"/>
</dbReference>
<dbReference type="InterPro" id="IPR003423">
    <property type="entry name" value="OMP_efflux"/>
</dbReference>
<keyword evidence="2" id="KW-1134">Transmembrane beta strand</keyword>
<comment type="similarity">
    <text evidence="1 2">Belongs to the outer membrane factor (OMF) (TC 1.B.17) family.</text>
</comment>
<keyword evidence="2" id="KW-0449">Lipoprotein</keyword>
<dbReference type="GO" id="GO:0005886">
    <property type="term" value="C:plasma membrane"/>
    <property type="evidence" value="ECO:0007669"/>
    <property type="project" value="UniProtKB-SubCell"/>
</dbReference>
<dbReference type="PANTHER" id="PTHR30203:SF25">
    <property type="entry name" value="OUTER MEMBRANE PROTEIN-RELATED"/>
    <property type="match status" value="1"/>
</dbReference>
<keyword evidence="2" id="KW-0732">Signal</keyword>
<organism evidence="4 5">
    <name type="scientific">Zoogloea dura</name>
    <dbReference type="NCBI Taxonomy" id="2728840"/>
    <lineage>
        <taxon>Bacteria</taxon>
        <taxon>Pseudomonadati</taxon>
        <taxon>Pseudomonadota</taxon>
        <taxon>Betaproteobacteria</taxon>
        <taxon>Rhodocyclales</taxon>
        <taxon>Zoogloeaceae</taxon>
        <taxon>Zoogloea</taxon>
    </lineage>
</organism>
<feature type="coiled-coil region" evidence="3">
    <location>
        <begin position="148"/>
        <end position="200"/>
    </location>
</feature>
<dbReference type="RefSeq" id="WP_169145251.1">
    <property type="nucleotide sequence ID" value="NZ_JABBGA010000004.1"/>
</dbReference>
<dbReference type="SUPFAM" id="SSF56954">
    <property type="entry name" value="Outer membrane efflux proteins (OEP)"/>
    <property type="match status" value="1"/>
</dbReference>
<name>A0A848G3S8_9RHOO</name>
<accession>A0A848G3S8</accession>
<evidence type="ECO:0000256" key="3">
    <source>
        <dbReference type="SAM" id="Coils"/>
    </source>
</evidence>
<dbReference type="Pfam" id="PF02321">
    <property type="entry name" value="OEP"/>
    <property type="match status" value="2"/>
</dbReference>
<evidence type="ECO:0000313" key="5">
    <source>
        <dbReference type="Proteomes" id="UP000580043"/>
    </source>
</evidence>
<dbReference type="InterPro" id="IPR010131">
    <property type="entry name" value="MdtP/NodT-like"/>
</dbReference>
<dbReference type="Proteomes" id="UP000580043">
    <property type="component" value="Unassembled WGS sequence"/>
</dbReference>
<reference evidence="4 5" key="1">
    <citation type="submission" date="2020-04" db="EMBL/GenBank/DDBJ databases">
        <title>Zoogloea sp. G-4-1-14 isolated from soil.</title>
        <authorList>
            <person name="Dahal R.H."/>
        </authorList>
    </citation>
    <scope>NUCLEOTIDE SEQUENCE [LARGE SCALE GENOMIC DNA]</scope>
    <source>
        <strain evidence="4 5">G-4-1-14</strain>
    </source>
</reference>
<keyword evidence="3" id="KW-0175">Coiled coil</keyword>
<proteinExistence type="inferred from homology"/>
<comment type="subcellular location">
    <subcellularLocation>
        <location evidence="2">Cell membrane</location>
        <topology evidence="2">Lipid-anchor</topology>
    </subcellularLocation>
</comment>
<keyword evidence="5" id="KW-1185">Reference proteome</keyword>
<sequence>MALSLPVPVARLAPLLLCSLLAACATVGPDYHPPVAQAPAAWQAVPLEGTVPAGDIDLSRWWTQLADPQLSRLVDEALVANPDLQRAAAALRAARAARELAVANRFPTLSASAGASRSTALGVSRSLYQAGFDAAWEPDVFGGTRRALEAAEADLAASEADLQATRVSLVAEVALNYVELRAYQARLAIARDNLASQTETAQITDWRSQAGLASSLEVEQARSNRDSTRAAIPALDSGRAGAEHRLAILTGRTPGSLHAVLAVDEGTRGRALPSLPPGIALSIPAEVLRQRPDVQAAERRLAAETARIGQAEAARYPAFSLSGNLGLEALGLSVLGGGGQIARSLAAGVSGPLFDAGRARARVQAQEAVRDQSRAAYEATVLTALEEVQNALVALANGRERQQALSSAAGAARNAALLARHRYTSGLIDFQTVLTTERSLLSIEDSLASAEAERVTALIQLYKALGGGWSPRDTAMNARVSPPAV</sequence>
<evidence type="ECO:0000313" key="4">
    <source>
        <dbReference type="EMBL" id="NML25635.1"/>
    </source>
</evidence>